<proteinExistence type="predicted"/>
<evidence type="ECO:0000313" key="1">
    <source>
        <dbReference type="EMBL" id="VFU46227.1"/>
    </source>
</evidence>
<protein>
    <submittedName>
        <fullName evidence="1">Uncharacterized protein</fullName>
    </submittedName>
</protein>
<gene>
    <name evidence="1" type="ORF">SVIM_LOCUS292656</name>
</gene>
<sequence>MTRPLSLLWLQITPSPSPSPLSSILFHADSNLLPFLIIHLLIPEFTSLLHPLPFPFLLRPTILRSFLHHPDSCRHKISKL</sequence>
<dbReference type="AlphaFoldDB" id="A0A6N2LYD3"/>
<dbReference type="EMBL" id="CAADRP010001641">
    <property type="protein sequence ID" value="VFU46227.1"/>
    <property type="molecule type" value="Genomic_DNA"/>
</dbReference>
<reference evidence="1" key="1">
    <citation type="submission" date="2019-03" db="EMBL/GenBank/DDBJ databases">
        <authorList>
            <person name="Mank J."/>
            <person name="Almeida P."/>
        </authorList>
    </citation>
    <scope>NUCLEOTIDE SEQUENCE</scope>
    <source>
        <strain evidence="1">78183</strain>
    </source>
</reference>
<organism evidence="1">
    <name type="scientific">Salix viminalis</name>
    <name type="common">Common osier</name>
    <name type="synonym">Basket willow</name>
    <dbReference type="NCBI Taxonomy" id="40686"/>
    <lineage>
        <taxon>Eukaryota</taxon>
        <taxon>Viridiplantae</taxon>
        <taxon>Streptophyta</taxon>
        <taxon>Embryophyta</taxon>
        <taxon>Tracheophyta</taxon>
        <taxon>Spermatophyta</taxon>
        <taxon>Magnoliopsida</taxon>
        <taxon>eudicotyledons</taxon>
        <taxon>Gunneridae</taxon>
        <taxon>Pentapetalae</taxon>
        <taxon>rosids</taxon>
        <taxon>fabids</taxon>
        <taxon>Malpighiales</taxon>
        <taxon>Salicaceae</taxon>
        <taxon>Saliceae</taxon>
        <taxon>Salix</taxon>
    </lineage>
</organism>
<accession>A0A6N2LYD3</accession>
<name>A0A6N2LYD3_SALVM</name>